<keyword evidence="2" id="KW-1185">Reference proteome</keyword>
<reference evidence="1 2" key="1">
    <citation type="submission" date="2019-06" db="EMBL/GenBank/DDBJ databases">
        <title>WGS assembly of Gossypium darwinii.</title>
        <authorList>
            <person name="Chen Z.J."/>
            <person name="Sreedasyam A."/>
            <person name="Ando A."/>
            <person name="Song Q."/>
            <person name="De L."/>
            <person name="Hulse-Kemp A."/>
            <person name="Ding M."/>
            <person name="Ye W."/>
            <person name="Kirkbride R."/>
            <person name="Jenkins J."/>
            <person name="Plott C."/>
            <person name="Lovell J."/>
            <person name="Lin Y.-M."/>
            <person name="Vaughn R."/>
            <person name="Liu B."/>
            <person name="Li W."/>
            <person name="Simpson S."/>
            <person name="Scheffler B."/>
            <person name="Saski C."/>
            <person name="Grover C."/>
            <person name="Hu G."/>
            <person name="Conover J."/>
            <person name="Carlson J."/>
            <person name="Shu S."/>
            <person name="Boston L."/>
            <person name="Williams M."/>
            <person name="Peterson D."/>
            <person name="Mcgee K."/>
            <person name="Jones D."/>
            <person name="Wendel J."/>
            <person name="Stelly D."/>
            <person name="Grimwood J."/>
            <person name="Schmutz J."/>
        </authorList>
    </citation>
    <scope>NUCLEOTIDE SEQUENCE [LARGE SCALE GENOMIC DNA]</scope>
    <source>
        <strain evidence="1">1808015.09</strain>
    </source>
</reference>
<evidence type="ECO:0000313" key="2">
    <source>
        <dbReference type="Proteomes" id="UP000323506"/>
    </source>
</evidence>
<organism evidence="1 2">
    <name type="scientific">Gossypium darwinii</name>
    <name type="common">Darwin's cotton</name>
    <name type="synonym">Gossypium barbadense var. darwinii</name>
    <dbReference type="NCBI Taxonomy" id="34276"/>
    <lineage>
        <taxon>Eukaryota</taxon>
        <taxon>Viridiplantae</taxon>
        <taxon>Streptophyta</taxon>
        <taxon>Embryophyta</taxon>
        <taxon>Tracheophyta</taxon>
        <taxon>Spermatophyta</taxon>
        <taxon>Magnoliopsida</taxon>
        <taxon>eudicotyledons</taxon>
        <taxon>Gunneridae</taxon>
        <taxon>Pentapetalae</taxon>
        <taxon>rosids</taxon>
        <taxon>malvids</taxon>
        <taxon>Malvales</taxon>
        <taxon>Malvaceae</taxon>
        <taxon>Malvoideae</taxon>
        <taxon>Gossypium</taxon>
    </lineage>
</organism>
<proteinExistence type="predicted"/>
<dbReference type="AlphaFoldDB" id="A0A5D2F9A9"/>
<gene>
    <name evidence="1" type="ORF">ES288_A09G091700v1</name>
</gene>
<protein>
    <submittedName>
        <fullName evidence="1">Uncharacterized protein</fullName>
    </submittedName>
</protein>
<evidence type="ECO:0000313" key="1">
    <source>
        <dbReference type="EMBL" id="TYH01840.1"/>
    </source>
</evidence>
<dbReference type="Proteomes" id="UP000323506">
    <property type="component" value="Chromosome A09"/>
</dbReference>
<name>A0A5D2F9A9_GOSDA</name>
<accession>A0A5D2F9A9</accession>
<sequence>MMPLDPSNFDFQRRGQRSMADLQDLAVQRRRVKEAARGATRGSPNFWPILARSRSS</sequence>
<dbReference type="EMBL" id="CM017696">
    <property type="protein sequence ID" value="TYH01840.1"/>
    <property type="molecule type" value="Genomic_DNA"/>
</dbReference>